<dbReference type="InterPro" id="IPR029033">
    <property type="entry name" value="His_PPase_superfam"/>
</dbReference>
<dbReference type="CDD" id="cd07040">
    <property type="entry name" value="HP"/>
    <property type="match status" value="1"/>
</dbReference>
<dbReference type="Proteomes" id="UP000218899">
    <property type="component" value="Chromosome"/>
</dbReference>
<feature type="chain" id="PRO_5008571130" evidence="1">
    <location>
        <begin position="33"/>
        <end position="215"/>
    </location>
</feature>
<dbReference type="Gene3D" id="3.40.50.1240">
    <property type="entry name" value="Phosphoglycerate mutase-like"/>
    <property type="match status" value="1"/>
</dbReference>
<dbReference type="SUPFAM" id="SSF53254">
    <property type="entry name" value="Phosphoglycerate mutase-like"/>
    <property type="match status" value="1"/>
</dbReference>
<organism evidence="2 3">
    <name type="scientific">Sulfurifustis variabilis</name>
    <dbReference type="NCBI Taxonomy" id="1675686"/>
    <lineage>
        <taxon>Bacteria</taxon>
        <taxon>Pseudomonadati</taxon>
        <taxon>Pseudomonadota</taxon>
        <taxon>Gammaproteobacteria</taxon>
        <taxon>Acidiferrobacterales</taxon>
        <taxon>Acidiferrobacteraceae</taxon>
        <taxon>Sulfurifustis</taxon>
    </lineage>
</organism>
<sequence>MPAKSDRSSLRLPLPLAGMMLLRALLPAGAVASEGENGLAERMRTGGHVLMVRHAHAPGAGDPAEFEIGKCETQRNLDERGRTQARAIGEWLRSRGIRRVRVYSSQWCRCLETARLMRLGPVTELPPLNSFYERPDDREPNLRDLRRFLSRQPPDAPLLVLVTHQVIIQGIAERSVASGEGVLLELKRDRSFAFVGPVRFDDANPESRARARGVR</sequence>
<dbReference type="EMBL" id="AP014936">
    <property type="protein sequence ID" value="BAU47528.1"/>
    <property type="molecule type" value="Genomic_DNA"/>
</dbReference>
<evidence type="ECO:0000313" key="3">
    <source>
        <dbReference type="Proteomes" id="UP000218899"/>
    </source>
</evidence>
<dbReference type="Pfam" id="PF00300">
    <property type="entry name" value="His_Phos_1"/>
    <property type="match status" value="1"/>
</dbReference>
<reference evidence="2 3" key="1">
    <citation type="submission" date="2015-08" db="EMBL/GenBank/DDBJ databases">
        <title>Complete genome sequence of Sulfurifustis variabilis.</title>
        <authorList>
            <person name="Miura A."/>
            <person name="Kojima H."/>
            <person name="Fukui M."/>
        </authorList>
    </citation>
    <scope>NUCLEOTIDE SEQUENCE [LARGE SCALE GENOMIC DNA]</scope>
    <source>
        <strain evidence="3">skN76</strain>
    </source>
</reference>
<evidence type="ECO:0000313" key="2">
    <source>
        <dbReference type="EMBL" id="BAU47528.1"/>
    </source>
</evidence>
<gene>
    <name evidence="2" type="ORF">SVA_0949</name>
</gene>
<dbReference type="InterPro" id="IPR013078">
    <property type="entry name" value="His_Pase_superF_clade-1"/>
</dbReference>
<dbReference type="KEGG" id="sva:SVA_0949"/>
<dbReference type="AlphaFoldDB" id="A0A1B4V1Z3"/>
<feature type="signal peptide" evidence="1">
    <location>
        <begin position="1"/>
        <end position="32"/>
    </location>
</feature>
<dbReference type="OrthoDB" id="8685508at2"/>
<name>A0A1B4V1Z3_9GAMM</name>
<evidence type="ECO:0000256" key="1">
    <source>
        <dbReference type="SAM" id="SignalP"/>
    </source>
</evidence>
<keyword evidence="1" id="KW-0732">Signal</keyword>
<proteinExistence type="predicted"/>
<dbReference type="RefSeq" id="WP_096459479.1">
    <property type="nucleotide sequence ID" value="NZ_AP014936.1"/>
</dbReference>
<protein>
    <submittedName>
        <fullName evidence="2">Phosphoglycerate mutase</fullName>
    </submittedName>
</protein>
<accession>A0A1B4V1Z3</accession>
<keyword evidence="3" id="KW-1185">Reference proteome</keyword>